<sequence>MPWILILIFIIMPAIEIGVFVWIGGQIGAGWVVALIILSAVLGSLLARQQGMETWRRAQRAMAERRMPSEEIVDGICIFIGSVFLIAPGFVTDAFGLLLLLPITRRPFKKLIKKWLAFIIAKRTFFFRRF</sequence>
<dbReference type="Pfam" id="PF04186">
    <property type="entry name" value="FxsA"/>
    <property type="match status" value="1"/>
</dbReference>
<feature type="transmembrane region" description="Helical" evidence="1">
    <location>
        <begin position="29"/>
        <end position="47"/>
    </location>
</feature>
<keyword evidence="1" id="KW-0472">Membrane</keyword>
<accession>A0ABY9KSH3</accession>
<dbReference type="EMBL" id="CP129113">
    <property type="protein sequence ID" value="WLV23773.1"/>
    <property type="molecule type" value="Genomic_DNA"/>
</dbReference>
<evidence type="ECO:0000256" key="1">
    <source>
        <dbReference type="SAM" id="Phobius"/>
    </source>
</evidence>
<gene>
    <name evidence="2" type="ORF">QR721_08970</name>
</gene>
<keyword evidence="3" id="KW-1185">Reference proteome</keyword>
<dbReference type="PANTHER" id="PTHR35335">
    <property type="entry name" value="UPF0716 PROTEIN FXSA"/>
    <property type="match status" value="1"/>
</dbReference>
<organism evidence="2 3">
    <name type="scientific">Aciduricibacillus chroicocephali</name>
    <dbReference type="NCBI Taxonomy" id="3054939"/>
    <lineage>
        <taxon>Bacteria</taxon>
        <taxon>Bacillati</taxon>
        <taxon>Bacillota</taxon>
        <taxon>Bacilli</taxon>
        <taxon>Bacillales</taxon>
        <taxon>Bacillaceae</taxon>
        <taxon>Aciduricibacillus</taxon>
    </lineage>
</organism>
<feature type="transmembrane region" description="Helical" evidence="1">
    <location>
        <begin position="5"/>
        <end position="23"/>
    </location>
</feature>
<name>A0ABY9KSH3_9BACI</name>
<proteinExistence type="predicted"/>
<protein>
    <submittedName>
        <fullName evidence="2">FxsA family protein</fullName>
    </submittedName>
</protein>
<evidence type="ECO:0000313" key="2">
    <source>
        <dbReference type="EMBL" id="WLV23773.1"/>
    </source>
</evidence>
<dbReference type="Proteomes" id="UP001180087">
    <property type="component" value="Chromosome"/>
</dbReference>
<dbReference type="NCBIfam" id="NF008528">
    <property type="entry name" value="PRK11463.1-2"/>
    <property type="match status" value="1"/>
</dbReference>
<dbReference type="PANTHER" id="PTHR35335:SF1">
    <property type="entry name" value="UPF0716 PROTEIN FXSA"/>
    <property type="match status" value="1"/>
</dbReference>
<evidence type="ECO:0000313" key="3">
    <source>
        <dbReference type="Proteomes" id="UP001180087"/>
    </source>
</evidence>
<feature type="transmembrane region" description="Helical" evidence="1">
    <location>
        <begin position="72"/>
        <end position="91"/>
    </location>
</feature>
<dbReference type="InterPro" id="IPR007313">
    <property type="entry name" value="FxsA"/>
</dbReference>
<keyword evidence="1" id="KW-0812">Transmembrane</keyword>
<reference evidence="2" key="1">
    <citation type="submission" date="2023-06" db="EMBL/GenBank/DDBJ databases">
        <title>A Treasure from Seagulls: Isolation and Description of Aciduricobacillus qingdaonensis gen. nov., sp. nov., a Rare Obligately Uric Acid-utilizing Member in the Family Bacillaceae.</title>
        <authorList>
            <person name="Liu W."/>
            <person name="Wang B."/>
        </authorList>
    </citation>
    <scope>NUCLEOTIDE SEQUENCE</scope>
    <source>
        <strain evidence="2">44XB</strain>
    </source>
</reference>
<dbReference type="RefSeq" id="WP_348026126.1">
    <property type="nucleotide sequence ID" value="NZ_CP129113.1"/>
</dbReference>
<keyword evidence="1" id="KW-1133">Transmembrane helix</keyword>